<reference evidence="11" key="1">
    <citation type="submission" date="2014-02" db="EMBL/GenBank/DDBJ databases">
        <authorList>
            <person name="Genoscope - CEA"/>
        </authorList>
    </citation>
    <scope>NUCLEOTIDE SEQUENCE</scope>
    <source>
        <strain evidence="11">LS3</strain>
    </source>
</reference>
<evidence type="ECO:0000313" key="11">
    <source>
        <dbReference type="EMBL" id="CDP33129.1"/>
    </source>
</evidence>
<dbReference type="Gene3D" id="1.20.1740.10">
    <property type="entry name" value="Amino acid/polyamine transporter I"/>
    <property type="match status" value="1"/>
</dbReference>
<dbReference type="Pfam" id="PF00324">
    <property type="entry name" value="AA_permease"/>
    <property type="match status" value="1"/>
</dbReference>
<evidence type="ECO:0000256" key="2">
    <source>
        <dbReference type="ARBA" id="ARBA00006983"/>
    </source>
</evidence>
<keyword evidence="7 9" id="KW-0472">Membrane</keyword>
<gene>
    <name evidence="11" type="ORF">GNLVRS02_ARAD1A02376g</name>
</gene>
<dbReference type="PhylomeDB" id="A0A060SX82"/>
<feature type="transmembrane region" description="Helical" evidence="9">
    <location>
        <begin position="284"/>
        <end position="303"/>
    </location>
</feature>
<dbReference type="PANTHER" id="PTHR43341:SF36">
    <property type="entry name" value="PROLINE-SPECIFIC PERMEASE"/>
    <property type="match status" value="1"/>
</dbReference>
<feature type="transmembrane region" description="Helical" evidence="9">
    <location>
        <begin position="492"/>
        <end position="511"/>
    </location>
</feature>
<feature type="transmembrane region" description="Helical" evidence="9">
    <location>
        <begin position="415"/>
        <end position="436"/>
    </location>
</feature>
<dbReference type="GO" id="GO:0015171">
    <property type="term" value="F:amino acid transmembrane transporter activity"/>
    <property type="evidence" value="ECO:0007669"/>
    <property type="project" value="TreeGrafter"/>
</dbReference>
<feature type="transmembrane region" description="Helical" evidence="9">
    <location>
        <begin position="463"/>
        <end position="486"/>
    </location>
</feature>
<dbReference type="PANTHER" id="PTHR43341">
    <property type="entry name" value="AMINO ACID PERMEASE"/>
    <property type="match status" value="1"/>
</dbReference>
<feature type="transmembrane region" description="Helical" evidence="9">
    <location>
        <begin position="161"/>
        <end position="183"/>
    </location>
</feature>
<dbReference type="GO" id="GO:0016020">
    <property type="term" value="C:membrane"/>
    <property type="evidence" value="ECO:0007669"/>
    <property type="project" value="UniProtKB-SubCell"/>
</dbReference>
<feature type="transmembrane region" description="Helical" evidence="9">
    <location>
        <begin position="195"/>
        <end position="213"/>
    </location>
</feature>
<dbReference type="PROSITE" id="PS00218">
    <property type="entry name" value="AMINO_ACID_PERMEASE_1"/>
    <property type="match status" value="1"/>
</dbReference>
<keyword evidence="3" id="KW-0813">Transport</keyword>
<dbReference type="InterPro" id="IPR050524">
    <property type="entry name" value="APC_YAT"/>
</dbReference>
<evidence type="ECO:0000256" key="6">
    <source>
        <dbReference type="ARBA" id="ARBA00022989"/>
    </source>
</evidence>
<dbReference type="PIRSF" id="PIRSF006060">
    <property type="entry name" value="AA_transporter"/>
    <property type="match status" value="1"/>
</dbReference>
<keyword evidence="4 9" id="KW-0812">Transmembrane</keyword>
<evidence type="ECO:0000259" key="10">
    <source>
        <dbReference type="Pfam" id="PF00324"/>
    </source>
</evidence>
<feature type="transmembrane region" description="Helical" evidence="9">
    <location>
        <begin position="79"/>
        <end position="99"/>
    </location>
</feature>
<dbReference type="EMBL" id="HG937691">
    <property type="protein sequence ID" value="CDP33129.1"/>
    <property type="molecule type" value="Genomic_DNA"/>
</dbReference>
<feature type="transmembrane region" description="Helical" evidence="9">
    <location>
        <begin position="384"/>
        <end position="403"/>
    </location>
</feature>
<proteinExistence type="inferred from homology"/>
<protein>
    <submittedName>
        <fullName evidence="11">ARAD1A02376p</fullName>
    </submittedName>
</protein>
<name>A0A060SX82_BLAAD</name>
<accession>A0A060SX82</accession>
<evidence type="ECO:0000256" key="9">
    <source>
        <dbReference type="SAM" id="Phobius"/>
    </source>
</evidence>
<evidence type="ECO:0000256" key="5">
    <source>
        <dbReference type="ARBA" id="ARBA00022970"/>
    </source>
</evidence>
<comment type="similarity">
    <text evidence="2">Belongs to the amino acid-polyamine-organocation (APC) superfamily. YAT (TC 2.A.3.10) family.</text>
</comment>
<keyword evidence="5" id="KW-0029">Amino-acid transport</keyword>
<feature type="transmembrane region" description="Helical" evidence="9">
    <location>
        <begin position="54"/>
        <end position="73"/>
    </location>
</feature>
<keyword evidence="6 9" id="KW-1133">Transmembrane helix</keyword>
<dbReference type="FunFam" id="1.20.1740.10:FF:000006">
    <property type="entry name" value="General amino acid permease"/>
    <property type="match status" value="1"/>
</dbReference>
<feature type="domain" description="Amino acid permease/ SLC12A" evidence="10">
    <location>
        <begin position="51"/>
        <end position="515"/>
    </location>
</feature>
<evidence type="ECO:0000256" key="3">
    <source>
        <dbReference type="ARBA" id="ARBA00022448"/>
    </source>
</evidence>
<reference evidence="11" key="2">
    <citation type="submission" date="2014-06" db="EMBL/GenBank/DDBJ databases">
        <title>The complete genome of Blastobotrys (Arxula) adeninivorans LS3 - a yeast of biotechnological interest.</title>
        <authorList>
            <person name="Kunze G."/>
            <person name="Gaillardin C."/>
            <person name="Czernicka M."/>
            <person name="Durrens P."/>
            <person name="Martin T."/>
            <person name="Boer E."/>
            <person name="Gabaldon T."/>
            <person name="Cruz J."/>
            <person name="Talla E."/>
            <person name="Marck C."/>
            <person name="Goffeau A."/>
            <person name="Barbe V."/>
            <person name="Baret P."/>
            <person name="Baronian K."/>
            <person name="Beier S."/>
            <person name="Bleykasten C."/>
            <person name="Bode R."/>
            <person name="Casaregola S."/>
            <person name="Despons L."/>
            <person name="Fairhead C."/>
            <person name="Giersberg M."/>
            <person name="Gierski P."/>
            <person name="Hahnel U."/>
            <person name="Hartmann A."/>
            <person name="Jankowska D."/>
            <person name="Jubin C."/>
            <person name="Jung P."/>
            <person name="Lafontaine I."/>
            <person name="Leh-Louis V."/>
            <person name="Lemaire M."/>
            <person name="Marcet-Houben M."/>
            <person name="Mascher M."/>
            <person name="Morel G."/>
            <person name="Richard G.-F."/>
            <person name="Riechen J."/>
            <person name="Sacerdot C."/>
            <person name="Sarkar A."/>
            <person name="Savel G."/>
            <person name="Schacherer J."/>
            <person name="Sherman D."/>
            <person name="Straub M.-L."/>
            <person name="Stein N."/>
            <person name="Thierry A."/>
            <person name="Trautwein-Schult A."/>
            <person name="Westhof E."/>
            <person name="Worch S."/>
            <person name="Dujon B."/>
            <person name="Souciet J.-L."/>
            <person name="Wincker P."/>
            <person name="Scholz U."/>
            <person name="Neuveglise N."/>
        </authorList>
    </citation>
    <scope>NUCLEOTIDE SEQUENCE</scope>
    <source>
        <strain evidence="11">LS3</strain>
    </source>
</reference>
<evidence type="ECO:0000256" key="1">
    <source>
        <dbReference type="ARBA" id="ARBA00004141"/>
    </source>
</evidence>
<sequence length="557" mass="61762">MSQDEKINIYNQSPDYSDSDGKDNYATVTDLPKPEFEQDAFGTHRGLKSRHVQLIALGGVIGTGLFVGSGQVLSSCGPASLFLSYVFMCFVMWDIMNILGEMTTYLPTRGVSPTRFVIRFADEAMGFATGWNYWYAYAFLVPSEITAASIVINYWTDAVPTAAWIAIILASIIVLNMTAVAAFGEAEFWFASIKILTILGLIILSIVLFFGGGPNHDRLGFRYWKNGDAFNEYLVPGASGRFTGFWYACIRAGFSFITSPELISISAGETEAPRRNIPKAASRFVYRLIVFYILGSLAIGVIVSSHDKRLLSAVSSGEESAAASPFVIGITNAGIPILNHIVNAAILTSAWSAGNSFFFAGTRTLYSLALDGYAPKVFRKCTRFGVPWVCVIVTGAISLLAFLNVSDSSAKVFTWFTNISTVSGYISWLTVMVAYLRFRKAMIFNGILDTLPYKTIWQPYITYINLVFVGLLTLTNGFTVFVGGNFNGSDFVAAYITLPLFAILWVGYKFYNKNWQFVKPVEEIDVISGLDEAEYTERLYPPRVARNIFERIWFWIA</sequence>
<evidence type="ECO:0000256" key="7">
    <source>
        <dbReference type="ARBA" id="ARBA00023136"/>
    </source>
</evidence>
<dbReference type="AlphaFoldDB" id="A0A060SX82"/>
<dbReference type="InterPro" id="IPR004841">
    <property type="entry name" value="AA-permease/SLC12A_dom"/>
</dbReference>
<organism evidence="11">
    <name type="scientific">Blastobotrys adeninivorans</name>
    <name type="common">Yeast</name>
    <name type="synonym">Arxula adeninivorans</name>
    <dbReference type="NCBI Taxonomy" id="409370"/>
    <lineage>
        <taxon>Eukaryota</taxon>
        <taxon>Fungi</taxon>
        <taxon>Dikarya</taxon>
        <taxon>Ascomycota</taxon>
        <taxon>Saccharomycotina</taxon>
        <taxon>Dipodascomycetes</taxon>
        <taxon>Dipodascales</taxon>
        <taxon>Trichomonascaceae</taxon>
        <taxon>Blastobotrys</taxon>
    </lineage>
</organism>
<dbReference type="InterPro" id="IPR004840">
    <property type="entry name" value="Amino_acid_permease_CS"/>
</dbReference>
<feature type="transmembrane region" description="Helical" evidence="9">
    <location>
        <begin position="134"/>
        <end position="155"/>
    </location>
</feature>
<evidence type="ECO:0000256" key="4">
    <source>
        <dbReference type="ARBA" id="ARBA00022692"/>
    </source>
</evidence>
<evidence type="ECO:0000256" key="8">
    <source>
        <dbReference type="SAM" id="MobiDB-lite"/>
    </source>
</evidence>
<comment type="subcellular location">
    <subcellularLocation>
        <location evidence="1">Membrane</location>
        <topology evidence="1">Multi-pass membrane protein</topology>
    </subcellularLocation>
</comment>
<feature type="region of interest" description="Disordered" evidence="8">
    <location>
        <begin position="1"/>
        <end position="24"/>
    </location>
</feature>